<evidence type="ECO:0000313" key="1">
    <source>
        <dbReference type="EMBL" id="KAJ7348723.1"/>
    </source>
</evidence>
<sequence>MIACSSVMIWGAVKYRFPIGIRWKSEIHLRNEVNQYDSGIIGSPRLRDEMSQKHGIGIGMSQMQYEPMETRVLRKGCVSEIVGVRRSRKKGMKVTLDYPEGGLWLFYSTPPRVWQAAKGTVEPDRRPGQGIGPARASNAESTCFCTGLIGDVMWGCWSTALMVMVLLAFRFMVTVDAGTVIWQLAQVHMLPLWTFPRVLHSLHMVVANKSINVVLNERKRTYRILCLVSVKTKTKK</sequence>
<protein>
    <submittedName>
        <fullName evidence="1">Uncharacterized protein</fullName>
    </submittedName>
</protein>
<proteinExistence type="predicted"/>
<dbReference type="Proteomes" id="UP001218218">
    <property type="component" value="Unassembled WGS sequence"/>
</dbReference>
<dbReference type="EMBL" id="JARIHO010000017">
    <property type="protein sequence ID" value="KAJ7348723.1"/>
    <property type="molecule type" value="Genomic_DNA"/>
</dbReference>
<dbReference type="AlphaFoldDB" id="A0AAD7A4D7"/>
<accession>A0AAD7A4D7</accession>
<organism evidence="1 2">
    <name type="scientific">Mycena albidolilacea</name>
    <dbReference type="NCBI Taxonomy" id="1033008"/>
    <lineage>
        <taxon>Eukaryota</taxon>
        <taxon>Fungi</taxon>
        <taxon>Dikarya</taxon>
        <taxon>Basidiomycota</taxon>
        <taxon>Agaricomycotina</taxon>
        <taxon>Agaricomycetes</taxon>
        <taxon>Agaricomycetidae</taxon>
        <taxon>Agaricales</taxon>
        <taxon>Marasmiineae</taxon>
        <taxon>Mycenaceae</taxon>
        <taxon>Mycena</taxon>
    </lineage>
</organism>
<comment type="caution">
    <text evidence="1">The sequence shown here is derived from an EMBL/GenBank/DDBJ whole genome shotgun (WGS) entry which is preliminary data.</text>
</comment>
<gene>
    <name evidence="1" type="ORF">DFH08DRAFT_808444</name>
</gene>
<evidence type="ECO:0000313" key="2">
    <source>
        <dbReference type="Proteomes" id="UP001218218"/>
    </source>
</evidence>
<name>A0AAD7A4D7_9AGAR</name>
<keyword evidence="2" id="KW-1185">Reference proteome</keyword>
<reference evidence="1" key="1">
    <citation type="submission" date="2023-03" db="EMBL/GenBank/DDBJ databases">
        <title>Massive genome expansion in bonnet fungi (Mycena s.s.) driven by repeated elements and novel gene families across ecological guilds.</title>
        <authorList>
            <consortium name="Lawrence Berkeley National Laboratory"/>
            <person name="Harder C.B."/>
            <person name="Miyauchi S."/>
            <person name="Viragh M."/>
            <person name="Kuo A."/>
            <person name="Thoen E."/>
            <person name="Andreopoulos B."/>
            <person name="Lu D."/>
            <person name="Skrede I."/>
            <person name="Drula E."/>
            <person name="Henrissat B."/>
            <person name="Morin E."/>
            <person name="Kohler A."/>
            <person name="Barry K."/>
            <person name="LaButti K."/>
            <person name="Morin E."/>
            <person name="Salamov A."/>
            <person name="Lipzen A."/>
            <person name="Mereny Z."/>
            <person name="Hegedus B."/>
            <person name="Baldrian P."/>
            <person name="Stursova M."/>
            <person name="Weitz H."/>
            <person name="Taylor A."/>
            <person name="Grigoriev I.V."/>
            <person name="Nagy L.G."/>
            <person name="Martin F."/>
            <person name="Kauserud H."/>
        </authorList>
    </citation>
    <scope>NUCLEOTIDE SEQUENCE</scope>
    <source>
        <strain evidence="1">CBHHK002</strain>
    </source>
</reference>